<organism evidence="2 3">
    <name type="scientific">Tenacibaculum todarodis</name>
    <dbReference type="NCBI Taxonomy" id="1850252"/>
    <lineage>
        <taxon>Bacteria</taxon>
        <taxon>Pseudomonadati</taxon>
        <taxon>Bacteroidota</taxon>
        <taxon>Flavobacteriia</taxon>
        <taxon>Flavobacteriales</taxon>
        <taxon>Flavobacteriaceae</taxon>
        <taxon>Tenacibaculum</taxon>
    </lineage>
</organism>
<dbReference type="InterPro" id="IPR045497">
    <property type="entry name" value="DUF6438"/>
</dbReference>
<proteinExistence type="predicted"/>
<protein>
    <recommendedName>
        <fullName evidence="1">DUF6438 domain-containing protein</fullName>
    </recommendedName>
</protein>
<reference evidence="2 3" key="1">
    <citation type="submission" date="2016-11" db="EMBL/GenBank/DDBJ databases">
        <title>Tenacibaculum sp. LPB0136, isolated from marine environment.</title>
        <authorList>
            <person name="Kim E."/>
            <person name="Yi H."/>
        </authorList>
    </citation>
    <scope>NUCLEOTIDE SEQUENCE [LARGE SCALE GENOMIC DNA]</scope>
    <source>
        <strain evidence="2 3">LPB0136</strain>
    </source>
</reference>
<sequence>MKSILLSVFLLALSCGSPKKVVKETKKEVETEVETKIEGTTETPKVITEEIIAVLKYPNRMEDAKQLVVNSGLTWDKLIFNQDDTKIALLKVPADKSNFWIERLMTSGEFKSVELNKELTLNKIISDIETTFVSLRKTQCYGHCPVFDVKIDKQGNVFYNGIKYVLVKGKKSFKLTDKQFSKLKNMLGKTSFSKYRIAYNNPRISDLPSTYISHNNKEIQLRVWGEVPTELVQVTEYIEDILLAKKFYEL</sequence>
<dbReference type="STRING" id="1850252.LPB136_02620"/>
<evidence type="ECO:0000313" key="3">
    <source>
        <dbReference type="Proteomes" id="UP000181898"/>
    </source>
</evidence>
<dbReference type="Proteomes" id="UP000181898">
    <property type="component" value="Chromosome"/>
</dbReference>
<gene>
    <name evidence="2" type="ORF">LPB136_02620</name>
</gene>
<evidence type="ECO:0000259" key="1">
    <source>
        <dbReference type="Pfam" id="PF20033"/>
    </source>
</evidence>
<keyword evidence="3" id="KW-1185">Reference proteome</keyword>
<dbReference type="PROSITE" id="PS51257">
    <property type="entry name" value="PROKAR_LIPOPROTEIN"/>
    <property type="match status" value="1"/>
</dbReference>
<accession>A0A1L3JGT9</accession>
<dbReference type="KEGG" id="ten:LPB136_02620"/>
<dbReference type="OrthoDB" id="7172369at2"/>
<evidence type="ECO:0000313" key="2">
    <source>
        <dbReference type="EMBL" id="APG64330.1"/>
    </source>
</evidence>
<dbReference type="EMBL" id="CP018155">
    <property type="protein sequence ID" value="APG64330.1"/>
    <property type="molecule type" value="Genomic_DNA"/>
</dbReference>
<name>A0A1L3JGT9_9FLAO</name>
<feature type="domain" description="DUF6438" evidence="1">
    <location>
        <begin position="133"/>
        <end position="241"/>
    </location>
</feature>
<dbReference type="RefSeq" id="WP_072554655.1">
    <property type="nucleotide sequence ID" value="NZ_CP018155.1"/>
</dbReference>
<dbReference type="AlphaFoldDB" id="A0A1L3JGT9"/>
<dbReference type="Pfam" id="PF20033">
    <property type="entry name" value="DUF6438"/>
    <property type="match status" value="1"/>
</dbReference>